<comment type="caution">
    <text evidence="2">The sequence shown here is derived from an EMBL/GenBank/DDBJ whole genome shotgun (WGS) entry which is preliminary data.</text>
</comment>
<evidence type="ECO:0000313" key="2">
    <source>
        <dbReference type="EMBL" id="GAH03634.1"/>
    </source>
</evidence>
<feature type="non-terminal residue" evidence="2">
    <location>
        <position position="283"/>
    </location>
</feature>
<gene>
    <name evidence="2" type="ORF">S01H4_44056</name>
</gene>
<feature type="non-terminal residue" evidence="2">
    <location>
        <position position="1"/>
    </location>
</feature>
<protein>
    <submittedName>
        <fullName evidence="2">Uncharacterized protein</fullName>
    </submittedName>
</protein>
<reference evidence="2" key="1">
    <citation type="journal article" date="2014" name="Front. Microbiol.">
        <title>High frequency of phylogenetically diverse reductive dehalogenase-homologous genes in deep subseafloor sedimentary metagenomes.</title>
        <authorList>
            <person name="Kawai M."/>
            <person name="Futagami T."/>
            <person name="Toyoda A."/>
            <person name="Takaki Y."/>
            <person name="Nishi S."/>
            <person name="Hori S."/>
            <person name="Arai W."/>
            <person name="Tsubouchi T."/>
            <person name="Morono Y."/>
            <person name="Uchiyama I."/>
            <person name="Ito T."/>
            <person name="Fujiyama A."/>
            <person name="Inagaki F."/>
            <person name="Takami H."/>
        </authorList>
    </citation>
    <scope>NUCLEOTIDE SEQUENCE</scope>
    <source>
        <strain evidence="2">Expedition CK06-06</strain>
    </source>
</reference>
<name>X1DF00_9ZZZZ</name>
<feature type="region of interest" description="Disordered" evidence="1">
    <location>
        <begin position="224"/>
        <end position="243"/>
    </location>
</feature>
<dbReference type="AlphaFoldDB" id="X1DF00"/>
<feature type="compositionally biased region" description="Polar residues" evidence="1">
    <location>
        <begin position="224"/>
        <end position="234"/>
    </location>
</feature>
<sequence length="283" mass="32038">KITLNYDYYSFVNNRHNNRFQATNRITFICSSAYDDFNYKKAIDIKSNVITFNGPVTKEDVSRMTNFMKKIHQIKVAFNELDLEFNKAQRPGASFKMGTHVSLEELTTVKHPHLRFILNPDVWDVLDESTDRTYEASNGITIICGLDTSYKNDKLTLGENVTFTNGTSWEYGSYAEAKKVIAALKELVENYDTFSGISRSWTQVPAVNSTKLLTKNHLPDVDTHASSSNLITDSTTDDHSVTEDPLLKEPAKQGLGEIIDRLIEIGVSNEIIIKFVRSSLSYE</sequence>
<proteinExistence type="predicted"/>
<evidence type="ECO:0000256" key="1">
    <source>
        <dbReference type="SAM" id="MobiDB-lite"/>
    </source>
</evidence>
<organism evidence="2">
    <name type="scientific">marine sediment metagenome</name>
    <dbReference type="NCBI Taxonomy" id="412755"/>
    <lineage>
        <taxon>unclassified sequences</taxon>
        <taxon>metagenomes</taxon>
        <taxon>ecological metagenomes</taxon>
    </lineage>
</organism>
<accession>X1DF00</accession>
<dbReference type="EMBL" id="BART01024378">
    <property type="protein sequence ID" value="GAH03634.1"/>
    <property type="molecule type" value="Genomic_DNA"/>
</dbReference>